<comment type="similarity">
    <text evidence="1">Belongs to the DEFL family.</text>
</comment>
<keyword evidence="2" id="KW-0929">Antimicrobial</keyword>
<dbReference type="AlphaFoldDB" id="A0A9J5X7Z0"/>
<comment type="caution">
    <text evidence="6">The sequence shown here is derived from an EMBL/GenBank/DDBJ whole genome shotgun (WGS) entry which is preliminary data.</text>
</comment>
<evidence type="ECO:0000256" key="5">
    <source>
        <dbReference type="ARBA" id="ARBA00023157"/>
    </source>
</evidence>
<evidence type="ECO:0000256" key="1">
    <source>
        <dbReference type="ARBA" id="ARBA00006722"/>
    </source>
</evidence>
<keyword evidence="5" id="KW-1015">Disulfide bond</keyword>
<organism evidence="6 7">
    <name type="scientific">Solanum commersonii</name>
    <name type="common">Commerson's wild potato</name>
    <name type="synonym">Commerson's nightshade</name>
    <dbReference type="NCBI Taxonomy" id="4109"/>
    <lineage>
        <taxon>Eukaryota</taxon>
        <taxon>Viridiplantae</taxon>
        <taxon>Streptophyta</taxon>
        <taxon>Embryophyta</taxon>
        <taxon>Tracheophyta</taxon>
        <taxon>Spermatophyta</taxon>
        <taxon>Magnoliopsida</taxon>
        <taxon>eudicotyledons</taxon>
        <taxon>Gunneridae</taxon>
        <taxon>Pentapetalae</taxon>
        <taxon>asterids</taxon>
        <taxon>lamiids</taxon>
        <taxon>Solanales</taxon>
        <taxon>Solanaceae</taxon>
        <taxon>Solanoideae</taxon>
        <taxon>Solaneae</taxon>
        <taxon>Solanum</taxon>
    </lineage>
</organism>
<evidence type="ECO:0008006" key="8">
    <source>
        <dbReference type="Google" id="ProtNLM"/>
    </source>
</evidence>
<dbReference type="PANTHER" id="PTHR33830">
    <property type="entry name" value="DEFENSIN-LIKE PROTEIN 184-RELATED"/>
    <property type="match status" value="1"/>
</dbReference>
<feature type="non-terminal residue" evidence="6">
    <location>
        <position position="1"/>
    </location>
</feature>
<proteinExistence type="inferred from homology"/>
<sequence length="116" mass="13016">SRENHLSVFAVAPSFCRFLEFDIRKCFHTIDRYRLDPKFFYSIHKVFSASRSPSLHVLAITEVKAQKRCTAILDPTGCVLVDCQKQCLEKYNGNGLCTGGITGPMNCVCVFNCSSN</sequence>
<dbReference type="PANTHER" id="PTHR33830:SF3">
    <property type="entry name" value="DEFENSIN-LIKE PROTEIN 127-RELATED"/>
    <property type="match status" value="1"/>
</dbReference>
<name>A0A9J5X7Z0_SOLCO</name>
<keyword evidence="3" id="KW-0295">Fungicide</keyword>
<evidence type="ECO:0000256" key="3">
    <source>
        <dbReference type="ARBA" id="ARBA00022577"/>
    </source>
</evidence>
<dbReference type="EMBL" id="JACXVP010000010">
    <property type="protein sequence ID" value="KAG5583597.1"/>
    <property type="molecule type" value="Genomic_DNA"/>
</dbReference>
<dbReference type="OrthoDB" id="1869961at2759"/>
<dbReference type="Pfam" id="PF07333">
    <property type="entry name" value="SLR1-BP"/>
    <property type="match status" value="1"/>
</dbReference>
<keyword evidence="4" id="KW-0611">Plant defense</keyword>
<protein>
    <recommendedName>
        <fullName evidence="8">Defensin-like protein</fullName>
    </recommendedName>
</protein>
<accession>A0A9J5X7Z0</accession>
<dbReference type="GO" id="GO:0050832">
    <property type="term" value="P:defense response to fungus"/>
    <property type="evidence" value="ECO:0007669"/>
    <property type="project" value="UniProtKB-KW"/>
</dbReference>
<evidence type="ECO:0000313" key="7">
    <source>
        <dbReference type="Proteomes" id="UP000824120"/>
    </source>
</evidence>
<dbReference type="InterPro" id="IPR010851">
    <property type="entry name" value="DEFL"/>
</dbReference>
<evidence type="ECO:0000313" key="6">
    <source>
        <dbReference type="EMBL" id="KAG5583597.1"/>
    </source>
</evidence>
<dbReference type="Proteomes" id="UP000824120">
    <property type="component" value="Chromosome 10"/>
</dbReference>
<dbReference type="GO" id="GO:0031640">
    <property type="term" value="P:killing of cells of another organism"/>
    <property type="evidence" value="ECO:0007669"/>
    <property type="project" value="UniProtKB-KW"/>
</dbReference>
<reference evidence="6 7" key="1">
    <citation type="submission" date="2020-09" db="EMBL/GenBank/DDBJ databases">
        <title>De no assembly of potato wild relative species, Solanum commersonii.</title>
        <authorList>
            <person name="Cho K."/>
        </authorList>
    </citation>
    <scope>NUCLEOTIDE SEQUENCE [LARGE SCALE GENOMIC DNA]</scope>
    <source>
        <strain evidence="6">LZ3.2</strain>
        <tissue evidence="6">Leaf</tissue>
    </source>
</reference>
<evidence type="ECO:0000256" key="2">
    <source>
        <dbReference type="ARBA" id="ARBA00022529"/>
    </source>
</evidence>
<evidence type="ECO:0000256" key="4">
    <source>
        <dbReference type="ARBA" id="ARBA00022821"/>
    </source>
</evidence>
<gene>
    <name evidence="6" type="ORF">H5410_054224</name>
</gene>
<keyword evidence="7" id="KW-1185">Reference proteome</keyword>